<dbReference type="PANTHER" id="PTHR30273">
    <property type="entry name" value="PERIPLASMIC SIGNAL SENSOR AND SIGMA FACTOR ACTIVATOR FECR-RELATED"/>
    <property type="match status" value="1"/>
</dbReference>
<evidence type="ECO:0000313" key="5">
    <source>
        <dbReference type="Proteomes" id="UP000326921"/>
    </source>
</evidence>
<dbReference type="GO" id="GO:0016989">
    <property type="term" value="F:sigma factor antagonist activity"/>
    <property type="evidence" value="ECO:0007669"/>
    <property type="project" value="TreeGrafter"/>
</dbReference>
<proteinExistence type="predicted"/>
<dbReference type="KEGG" id="sphe:GFH32_04415"/>
<keyword evidence="5" id="KW-1185">Reference proteome</keyword>
<organism evidence="4 5">
    <name type="scientific">Sphingobacterium zhuxiongii</name>
    <dbReference type="NCBI Taxonomy" id="2662364"/>
    <lineage>
        <taxon>Bacteria</taxon>
        <taxon>Pseudomonadati</taxon>
        <taxon>Bacteroidota</taxon>
        <taxon>Sphingobacteriia</taxon>
        <taxon>Sphingobacteriales</taxon>
        <taxon>Sphingobacteriaceae</taxon>
        <taxon>Sphingobacterium</taxon>
    </lineage>
</organism>
<accession>A0A5Q0Q6D9</accession>
<dbReference type="Proteomes" id="UP000326921">
    <property type="component" value="Chromosome"/>
</dbReference>
<dbReference type="PIRSF" id="PIRSF018266">
    <property type="entry name" value="FecR"/>
    <property type="match status" value="1"/>
</dbReference>
<evidence type="ECO:0000313" key="4">
    <source>
        <dbReference type="EMBL" id="QGA25607.1"/>
    </source>
</evidence>
<reference evidence="4 5" key="1">
    <citation type="submission" date="2019-10" db="EMBL/GenBank/DDBJ databases">
        <authorList>
            <person name="Dong K."/>
        </authorList>
    </citation>
    <scope>NUCLEOTIDE SEQUENCE [LARGE SCALE GENOMIC DNA]</scope>
    <source>
        <strain evidence="5">dk4302</strain>
    </source>
</reference>
<keyword evidence="1" id="KW-0812">Transmembrane</keyword>
<gene>
    <name evidence="4" type="ORF">GFH32_04415</name>
</gene>
<evidence type="ECO:0000259" key="3">
    <source>
        <dbReference type="Pfam" id="PF16344"/>
    </source>
</evidence>
<feature type="domain" description="Protein FecR C-terminal" evidence="3">
    <location>
        <begin position="309"/>
        <end position="373"/>
    </location>
</feature>
<dbReference type="InterPro" id="IPR032508">
    <property type="entry name" value="FecR_C"/>
</dbReference>
<keyword evidence="1" id="KW-1133">Transmembrane helix</keyword>
<feature type="domain" description="FecR protein" evidence="2">
    <location>
        <begin position="164"/>
        <end position="263"/>
    </location>
</feature>
<feature type="transmembrane region" description="Helical" evidence="1">
    <location>
        <begin position="76"/>
        <end position="95"/>
    </location>
</feature>
<dbReference type="Gene3D" id="3.55.50.30">
    <property type="match status" value="1"/>
</dbReference>
<dbReference type="EMBL" id="CP045652">
    <property type="protein sequence ID" value="QGA25607.1"/>
    <property type="molecule type" value="Genomic_DNA"/>
</dbReference>
<dbReference type="Pfam" id="PF04773">
    <property type="entry name" value="FecR"/>
    <property type="match status" value="1"/>
</dbReference>
<protein>
    <submittedName>
        <fullName evidence="4">DUF4974 domain-containing protein</fullName>
    </submittedName>
</protein>
<evidence type="ECO:0000259" key="2">
    <source>
        <dbReference type="Pfam" id="PF04773"/>
    </source>
</evidence>
<dbReference type="RefSeq" id="WP_153509927.1">
    <property type="nucleotide sequence ID" value="NZ_CP045652.1"/>
</dbReference>
<name>A0A5Q0Q6D9_9SPHI</name>
<dbReference type="InterPro" id="IPR012373">
    <property type="entry name" value="Ferrdict_sens_TM"/>
</dbReference>
<dbReference type="PANTHER" id="PTHR30273:SF2">
    <property type="entry name" value="PROTEIN FECR"/>
    <property type="match status" value="1"/>
</dbReference>
<dbReference type="AlphaFoldDB" id="A0A5Q0Q6D9"/>
<dbReference type="Pfam" id="PF16344">
    <property type="entry name" value="FecR_C"/>
    <property type="match status" value="1"/>
</dbReference>
<sequence length="383" mass="43369">MRKKNYLSRILLDKYHSGQCSDAEKKLVEDWYDSIGEDKDNLSNDQIKENLSQIKVRLTEDLSAPVRIQAWYRRPAVVAAIFITVLGFMISFHFLRKSTPTNQQVIPLDQEQAYLLSARGDSVNLTGMVEGESVMMGALKIVKHQNGDFETDISSSATPEFINLVTPPASQFRFTLPDGTRIHLNASSVLTFKTSFGETDRSVVLNGEAYFEVAKMRSADGKHLPFLVRSKGQMIKVLGTHFNVCAYDHDVYCNTTLLEGAVELRSLIGNGKSIVLRPGQKISLNNSTGKLMMVSREKEVEIDWKEGYYKFDDEKLSVLSKRLSRWYNVEIEVDTAIQNLTFGGRLSRKEDLKKAIEILEMTDDIKVDLIQDTNKTKLIIKPK</sequence>
<dbReference type="Gene3D" id="2.60.120.1440">
    <property type="match status" value="1"/>
</dbReference>
<dbReference type="InterPro" id="IPR006860">
    <property type="entry name" value="FecR"/>
</dbReference>
<keyword evidence="1" id="KW-0472">Membrane</keyword>
<evidence type="ECO:0000256" key="1">
    <source>
        <dbReference type="SAM" id="Phobius"/>
    </source>
</evidence>